<sequence>MSLIDSVPHTASARSPFQKPAAFPLSTALKLLMCAPRFGSRSKIYSRRGGQARCSSALQSIQHRNKHDFSPAVSFFKFAAFFKAIVELMRDKSMRARELECLGEDERSHSSNATQVTQAIASQNNLVFRKIRLLSMMKLPTYARAQPKQQIPGPALQSLGLLPADAYPALSYPALDD</sequence>
<protein>
    <submittedName>
        <fullName evidence="1">Uncharacterized protein</fullName>
    </submittedName>
</protein>
<dbReference type="AlphaFoldDB" id="A0A8H7CMT1"/>
<gene>
    <name evidence="1" type="ORF">MSAN_02089600</name>
</gene>
<dbReference type="Proteomes" id="UP000623467">
    <property type="component" value="Unassembled WGS sequence"/>
</dbReference>
<comment type="caution">
    <text evidence="1">The sequence shown here is derived from an EMBL/GenBank/DDBJ whole genome shotgun (WGS) entry which is preliminary data.</text>
</comment>
<proteinExistence type="predicted"/>
<organism evidence="1 2">
    <name type="scientific">Mycena sanguinolenta</name>
    <dbReference type="NCBI Taxonomy" id="230812"/>
    <lineage>
        <taxon>Eukaryota</taxon>
        <taxon>Fungi</taxon>
        <taxon>Dikarya</taxon>
        <taxon>Basidiomycota</taxon>
        <taxon>Agaricomycotina</taxon>
        <taxon>Agaricomycetes</taxon>
        <taxon>Agaricomycetidae</taxon>
        <taxon>Agaricales</taxon>
        <taxon>Marasmiineae</taxon>
        <taxon>Mycenaceae</taxon>
        <taxon>Mycena</taxon>
    </lineage>
</organism>
<reference evidence="1" key="1">
    <citation type="submission" date="2020-05" db="EMBL/GenBank/DDBJ databases">
        <title>Mycena genomes resolve the evolution of fungal bioluminescence.</title>
        <authorList>
            <person name="Tsai I.J."/>
        </authorList>
    </citation>
    <scope>NUCLEOTIDE SEQUENCE</scope>
    <source>
        <strain evidence="1">160909Yilan</strain>
    </source>
</reference>
<keyword evidence="2" id="KW-1185">Reference proteome</keyword>
<accession>A0A8H7CMT1</accession>
<evidence type="ECO:0000313" key="2">
    <source>
        <dbReference type="Proteomes" id="UP000623467"/>
    </source>
</evidence>
<evidence type="ECO:0000313" key="1">
    <source>
        <dbReference type="EMBL" id="KAF7341038.1"/>
    </source>
</evidence>
<name>A0A8H7CMT1_9AGAR</name>
<dbReference type="EMBL" id="JACAZH010000028">
    <property type="protein sequence ID" value="KAF7341038.1"/>
    <property type="molecule type" value="Genomic_DNA"/>
</dbReference>